<accession>A0A0T6LVJ3</accession>
<dbReference type="GO" id="GO:0005506">
    <property type="term" value="F:iron ion binding"/>
    <property type="evidence" value="ECO:0007669"/>
    <property type="project" value="InterPro"/>
</dbReference>
<dbReference type="InterPro" id="IPR036396">
    <property type="entry name" value="Cyt_P450_sf"/>
</dbReference>
<dbReference type="PANTHER" id="PTHR46696">
    <property type="entry name" value="P450, PUTATIVE (EUROFUNG)-RELATED"/>
    <property type="match status" value="1"/>
</dbReference>
<reference evidence="3 4" key="1">
    <citation type="submission" date="2015-10" db="EMBL/GenBank/DDBJ databases">
        <title>Draft genome sequence of pyrrolomycin-producing Streptomyces vitaminophilus.</title>
        <authorList>
            <person name="Graham D.E."/>
            <person name="Mahan K.M."/>
            <person name="Klingeman D.M."/>
            <person name="Hettich R.L."/>
            <person name="Parry R.J."/>
        </authorList>
    </citation>
    <scope>NUCLEOTIDE SEQUENCE [LARGE SCALE GENOMIC DNA]</scope>
    <source>
        <strain evidence="3 4">ATCC 31673</strain>
    </source>
</reference>
<dbReference type="GO" id="GO:0020037">
    <property type="term" value="F:heme binding"/>
    <property type="evidence" value="ECO:0007669"/>
    <property type="project" value="InterPro"/>
</dbReference>
<proteinExistence type="inferred from homology"/>
<evidence type="ECO:0000313" key="3">
    <source>
        <dbReference type="EMBL" id="KRV49727.1"/>
    </source>
</evidence>
<organism evidence="3 4">
    <name type="scientific">Wenjunlia vitaminophila</name>
    <name type="common">Streptomyces vitaminophilus</name>
    <dbReference type="NCBI Taxonomy" id="76728"/>
    <lineage>
        <taxon>Bacteria</taxon>
        <taxon>Bacillati</taxon>
        <taxon>Actinomycetota</taxon>
        <taxon>Actinomycetes</taxon>
        <taxon>Kitasatosporales</taxon>
        <taxon>Streptomycetaceae</taxon>
        <taxon>Wenjunlia</taxon>
    </lineage>
</organism>
<dbReference type="EMBL" id="LLZU01000010">
    <property type="protein sequence ID" value="KRV49727.1"/>
    <property type="molecule type" value="Genomic_DNA"/>
</dbReference>
<evidence type="ECO:0000256" key="1">
    <source>
        <dbReference type="ARBA" id="ARBA00010617"/>
    </source>
</evidence>
<sequence length="263" mass="27757">MTSADHAAIPPPGCPAHPPGARFPLFGAECTADPLPVYAALGEQGPTAPVSLAPGVDALLVTGYQAALDVVRDPGTFVKDARRWTALTEGRVPRDSPVLPMMAYRPSALFADGDQHTRLRQAINDSLAQVEPNALRGYVETGARALIDGMAPQAEARLIAMVAIESLLDRLPDVELTPASRGVGLAARPLLPLPRRPTGAVHLRLRRRCGPDRPGGTSWTAPARPTRSDSTPADGTSTPNSANSAGSGPRRWLNSLVGWLRGR</sequence>
<dbReference type="GO" id="GO:0016705">
    <property type="term" value="F:oxidoreductase activity, acting on paired donors, with incorporation or reduction of molecular oxygen"/>
    <property type="evidence" value="ECO:0007669"/>
    <property type="project" value="InterPro"/>
</dbReference>
<dbReference type="SUPFAM" id="SSF48264">
    <property type="entry name" value="Cytochrome P450"/>
    <property type="match status" value="1"/>
</dbReference>
<name>A0A0T6LVJ3_WENVI</name>
<dbReference type="STRING" id="76728.AQ490_18655"/>
<evidence type="ECO:0000256" key="2">
    <source>
        <dbReference type="SAM" id="MobiDB-lite"/>
    </source>
</evidence>
<feature type="compositionally biased region" description="Polar residues" evidence="2">
    <location>
        <begin position="228"/>
        <end position="246"/>
    </location>
</feature>
<dbReference type="Gene3D" id="1.10.630.10">
    <property type="entry name" value="Cytochrome P450"/>
    <property type="match status" value="1"/>
</dbReference>
<comment type="similarity">
    <text evidence="1">Belongs to the cytochrome P450 family.</text>
</comment>
<dbReference type="AlphaFoldDB" id="A0A0T6LVJ3"/>
<comment type="caution">
    <text evidence="3">The sequence shown here is derived from an EMBL/GenBank/DDBJ whole genome shotgun (WGS) entry which is preliminary data.</text>
</comment>
<evidence type="ECO:0000313" key="4">
    <source>
        <dbReference type="Proteomes" id="UP000050867"/>
    </source>
</evidence>
<dbReference type="GO" id="GO:0004497">
    <property type="term" value="F:monooxygenase activity"/>
    <property type="evidence" value="ECO:0007669"/>
    <property type="project" value="InterPro"/>
</dbReference>
<dbReference type="Proteomes" id="UP000050867">
    <property type="component" value="Unassembled WGS sequence"/>
</dbReference>
<dbReference type="PANTHER" id="PTHR46696:SF1">
    <property type="entry name" value="CYTOCHROME P450 YJIB-RELATED"/>
    <property type="match status" value="1"/>
</dbReference>
<evidence type="ECO:0008006" key="5">
    <source>
        <dbReference type="Google" id="ProtNLM"/>
    </source>
</evidence>
<dbReference type="eggNOG" id="COG2124">
    <property type="taxonomic scope" value="Bacteria"/>
</dbReference>
<gene>
    <name evidence="3" type="ORF">AQ490_18655</name>
</gene>
<dbReference type="RefSeq" id="WP_018385650.1">
    <property type="nucleotide sequence ID" value="NZ_LLZU01000010.1"/>
</dbReference>
<keyword evidence="4" id="KW-1185">Reference proteome</keyword>
<feature type="region of interest" description="Disordered" evidence="2">
    <location>
        <begin position="207"/>
        <end position="249"/>
    </location>
</feature>
<protein>
    <recommendedName>
        <fullName evidence="5">Cytochrome P450</fullName>
    </recommendedName>
</protein>